<proteinExistence type="predicted"/>
<gene>
    <name evidence="1" type="ORF">HU718_019970</name>
</gene>
<dbReference type="InterPro" id="IPR016024">
    <property type="entry name" value="ARM-type_fold"/>
</dbReference>
<dbReference type="Gene3D" id="1.25.10.10">
    <property type="entry name" value="Leucine-rich Repeat Variant"/>
    <property type="match status" value="1"/>
</dbReference>
<organism evidence="1 2">
    <name type="scientific">Pseudomonas tensinigenes</name>
    <dbReference type="NCBI Taxonomy" id="2745511"/>
    <lineage>
        <taxon>Bacteria</taxon>
        <taxon>Pseudomonadati</taxon>
        <taxon>Pseudomonadota</taxon>
        <taxon>Gammaproteobacteria</taxon>
        <taxon>Pseudomonadales</taxon>
        <taxon>Pseudomonadaceae</taxon>
        <taxon>Pseudomonas</taxon>
    </lineage>
</organism>
<dbReference type="EMBL" id="CP077089">
    <property type="protein sequence ID" value="QXI04307.1"/>
    <property type="molecule type" value="Genomic_DNA"/>
</dbReference>
<dbReference type="SUPFAM" id="SSF48371">
    <property type="entry name" value="ARM repeat"/>
    <property type="match status" value="1"/>
</dbReference>
<dbReference type="InterPro" id="IPR011989">
    <property type="entry name" value="ARM-like"/>
</dbReference>
<evidence type="ECO:0000313" key="2">
    <source>
        <dbReference type="Proteomes" id="UP000646386"/>
    </source>
</evidence>
<dbReference type="RefSeq" id="WP_186616242.1">
    <property type="nucleotide sequence ID" value="NZ_CP077089.1"/>
</dbReference>
<protein>
    <recommendedName>
        <fullName evidence="3">Leucine rich repeat variant</fullName>
    </recommendedName>
</protein>
<accession>A0ABX8PSJ5</accession>
<name>A0ABX8PSJ5_9PSED</name>
<evidence type="ECO:0000313" key="1">
    <source>
        <dbReference type="EMBL" id="QXI04307.1"/>
    </source>
</evidence>
<sequence>MISSADDFKCYAESENEIENAKINEVATDEVWLEVISKYPELSRLVVANGSISTDVLEKLSLSDDVDVRWDVAMKRRINRRTFERLATDKSEMVRHRIACNPKTPKDLLALLATDEDNMIAEAAKKL</sequence>
<keyword evidence="2" id="KW-1185">Reference proteome</keyword>
<reference evidence="1 2" key="1">
    <citation type="journal article" date="2020" name="Microorganisms">
        <title>Reliable Identification of Environmental Pseudomonas Isolates Using the rpoD Gene.</title>
        <authorList>
            <consortium name="The Broad Institute Genome Sequencing Platform"/>
            <person name="Girard L."/>
            <person name="Lood C."/>
            <person name="Rokni-Zadeh H."/>
            <person name="van Noort V."/>
            <person name="Lavigne R."/>
            <person name="De Mot R."/>
        </authorList>
    </citation>
    <scope>NUCLEOTIDE SEQUENCE [LARGE SCALE GENOMIC DNA]</scope>
    <source>
        <strain evidence="1 2">ZA 5.3</strain>
    </source>
</reference>
<dbReference type="Proteomes" id="UP000646386">
    <property type="component" value="Chromosome"/>
</dbReference>
<evidence type="ECO:0008006" key="3">
    <source>
        <dbReference type="Google" id="ProtNLM"/>
    </source>
</evidence>
<reference evidence="1 2" key="2">
    <citation type="journal article" date="2021" name="Microorganisms">
        <title>The Ever-Expanding Pseudomonas Genus: Description of 43 New Species and Partition of the Pseudomonas putida Group.</title>
        <authorList>
            <person name="Girard L."/>
            <person name="Lood C."/>
            <person name="Hofte M."/>
            <person name="Vandamme P."/>
            <person name="Rokni-Zadeh H."/>
            <person name="van Noort V."/>
            <person name="Lavigne R."/>
            <person name="De Mot R."/>
        </authorList>
    </citation>
    <scope>NUCLEOTIDE SEQUENCE [LARGE SCALE GENOMIC DNA]</scope>
    <source>
        <strain evidence="1 2">ZA 5.3</strain>
    </source>
</reference>